<dbReference type="PANTHER" id="PTHR11736:SF14">
    <property type="entry name" value="NSE3 HOMOLOG, SMC5-SMC6 COMPLEX COMPONENT"/>
    <property type="match status" value="1"/>
</dbReference>
<keyword evidence="4" id="KW-1185">Reference proteome</keyword>
<evidence type="ECO:0000259" key="2">
    <source>
        <dbReference type="PROSITE" id="PS50838"/>
    </source>
</evidence>
<feature type="region of interest" description="Disordered" evidence="1">
    <location>
        <begin position="1"/>
        <end position="59"/>
    </location>
</feature>
<dbReference type="InterPro" id="IPR041898">
    <property type="entry name" value="MAGE_WH1"/>
</dbReference>
<dbReference type="Gene3D" id="1.10.10.1200">
    <property type="entry name" value="MAGE homology domain, winged helix WH1 motif"/>
    <property type="match status" value="1"/>
</dbReference>
<dbReference type="Pfam" id="PF01454">
    <property type="entry name" value="MAGE"/>
    <property type="match status" value="2"/>
</dbReference>
<accession>A0ABQ7KH95</accession>
<protein>
    <submittedName>
        <fullName evidence="3">Melanoma-associated antigen D2</fullName>
    </submittedName>
</protein>
<dbReference type="EMBL" id="JAAAIM010000003">
    <property type="protein sequence ID" value="KAG0298835.1"/>
    <property type="molecule type" value="Genomic_DNA"/>
</dbReference>
<feature type="domain" description="MAGE" evidence="2">
    <location>
        <begin position="74"/>
        <end position="256"/>
    </location>
</feature>
<comment type="caution">
    <text evidence="3">The sequence shown here is derived from an EMBL/GenBank/DDBJ whole genome shotgun (WGS) entry which is preliminary data.</text>
</comment>
<name>A0ABQ7KH95_9FUNG</name>
<organism evidence="3 4">
    <name type="scientific">Linnemannia gamsii</name>
    <dbReference type="NCBI Taxonomy" id="64522"/>
    <lineage>
        <taxon>Eukaryota</taxon>
        <taxon>Fungi</taxon>
        <taxon>Fungi incertae sedis</taxon>
        <taxon>Mucoromycota</taxon>
        <taxon>Mortierellomycotina</taxon>
        <taxon>Mortierellomycetes</taxon>
        <taxon>Mortierellales</taxon>
        <taxon>Mortierellaceae</taxon>
        <taxon>Linnemannia</taxon>
    </lineage>
</organism>
<dbReference type="InterPro" id="IPR041899">
    <property type="entry name" value="MAGE_WH2"/>
</dbReference>
<feature type="compositionally biased region" description="Low complexity" evidence="1">
    <location>
        <begin position="25"/>
        <end position="35"/>
    </location>
</feature>
<dbReference type="PROSITE" id="PS50838">
    <property type="entry name" value="MAGE"/>
    <property type="match status" value="1"/>
</dbReference>
<evidence type="ECO:0000313" key="4">
    <source>
        <dbReference type="Proteomes" id="UP001194696"/>
    </source>
</evidence>
<dbReference type="PANTHER" id="PTHR11736">
    <property type="entry name" value="MELANOMA-ASSOCIATED ANTIGEN MAGE ANTIGEN"/>
    <property type="match status" value="1"/>
</dbReference>
<dbReference type="Gene3D" id="1.10.10.1210">
    <property type="entry name" value="MAGE homology domain, winged helix WH2 motif"/>
    <property type="match status" value="1"/>
</dbReference>
<reference evidence="3 4" key="1">
    <citation type="journal article" date="2020" name="Fungal Divers.">
        <title>Resolving the Mortierellaceae phylogeny through synthesis of multi-gene phylogenetics and phylogenomics.</title>
        <authorList>
            <person name="Vandepol N."/>
            <person name="Liber J."/>
            <person name="Desiro A."/>
            <person name="Na H."/>
            <person name="Kennedy M."/>
            <person name="Barry K."/>
            <person name="Grigoriev I.V."/>
            <person name="Miller A.N."/>
            <person name="O'Donnell K."/>
            <person name="Stajich J.E."/>
            <person name="Bonito G."/>
        </authorList>
    </citation>
    <scope>NUCLEOTIDE SEQUENCE [LARGE SCALE GENOMIC DNA]</scope>
    <source>
        <strain evidence="3 4">AD045</strain>
    </source>
</reference>
<proteinExistence type="predicted"/>
<feature type="compositionally biased region" description="Polar residues" evidence="1">
    <location>
        <begin position="271"/>
        <end position="300"/>
    </location>
</feature>
<dbReference type="InterPro" id="IPR037445">
    <property type="entry name" value="MAGE"/>
</dbReference>
<dbReference type="SMART" id="SM01373">
    <property type="entry name" value="MAGE"/>
    <property type="match status" value="1"/>
</dbReference>
<dbReference type="Proteomes" id="UP001194696">
    <property type="component" value="Unassembled WGS sequence"/>
</dbReference>
<evidence type="ECO:0000256" key="1">
    <source>
        <dbReference type="SAM" id="MobiDB-lite"/>
    </source>
</evidence>
<dbReference type="InterPro" id="IPR002190">
    <property type="entry name" value="MHD_dom"/>
</dbReference>
<evidence type="ECO:0000313" key="3">
    <source>
        <dbReference type="EMBL" id="KAG0298835.1"/>
    </source>
</evidence>
<sequence>MDEDDYGPKSSSSSQRNNGKRGAPSSSQGHSSGSQKRVMREVDSDDSDQDDHAPKTIRQTTVGSKILDILPEDFERFVKDAVRLAVFSSHSEAAAVKRDDIKALLGAHTKLYDTVFDKAQERLRDVFGMEMAELTSKGRSGKNEEKASESLDWDDQLEDQGLLMVILSLIMVREGVIFESDLRQHFRRLMLMDEGGDIDKKMDMFLKKRYLEKSKLEHLDVSGEKIEMEVRWGARARAEIPEENVVRFIEEIFGPDAPKTLRESIVKASNLKPTTTAQNNDDATSANDAPSGSSSNAIRL</sequence>
<feature type="region of interest" description="Disordered" evidence="1">
    <location>
        <begin position="269"/>
        <end position="300"/>
    </location>
</feature>
<gene>
    <name evidence="3" type="primary">MAGED2</name>
    <name evidence="3" type="ORF">BGZ96_006226</name>
</gene>